<reference evidence="1" key="1">
    <citation type="submission" date="2021-01" db="EMBL/GenBank/DDBJ databases">
        <title>Description of Breznakiella homolactica.</title>
        <authorList>
            <person name="Song Y."/>
            <person name="Brune A."/>
        </authorList>
    </citation>
    <scope>NUCLEOTIDE SEQUENCE</scope>
    <source>
        <strain evidence="1">RmG30</strain>
    </source>
</reference>
<protein>
    <submittedName>
        <fullName evidence="1">Cof-type HAD-IIB family hydrolase</fullName>
    </submittedName>
</protein>
<proteinExistence type="predicted"/>
<sequence>MVDAVFFDIDGTLLSFETHKIPDSTLDALHSLREKGIKLFIATGRHKLQMELIPDLFDFDGYVTLNGQYCFNREGVFRRHSINREDIAVVVEQTKKNRYACHFVEEDRMYVNTINETVEAICRAVDSPLPPVGDPSDALNADIYQLSVFLEKGRQNMLLDSLRHVEATWWHPLFFDAIPLGGGKEKGIEAVLGHYGIPRERTMAFGDGENDVTMLEYVQTGIAMGNAGDAAKRAADYVTDDVDSSGIYNALKHFGIL</sequence>
<dbReference type="AlphaFoldDB" id="A0A7T7XPM4"/>
<dbReference type="GO" id="GO:0016791">
    <property type="term" value="F:phosphatase activity"/>
    <property type="evidence" value="ECO:0007669"/>
    <property type="project" value="TreeGrafter"/>
</dbReference>
<dbReference type="NCBIfam" id="TIGR00099">
    <property type="entry name" value="Cof-subfamily"/>
    <property type="match status" value="1"/>
</dbReference>
<dbReference type="SUPFAM" id="SSF56784">
    <property type="entry name" value="HAD-like"/>
    <property type="match status" value="1"/>
</dbReference>
<dbReference type="PANTHER" id="PTHR10000:SF25">
    <property type="entry name" value="PHOSPHATASE YKRA-RELATED"/>
    <property type="match status" value="1"/>
</dbReference>
<organism evidence="1 2">
    <name type="scientific">Breznakiella homolactica</name>
    <dbReference type="NCBI Taxonomy" id="2798577"/>
    <lineage>
        <taxon>Bacteria</taxon>
        <taxon>Pseudomonadati</taxon>
        <taxon>Spirochaetota</taxon>
        <taxon>Spirochaetia</taxon>
        <taxon>Spirochaetales</taxon>
        <taxon>Breznakiellaceae</taxon>
        <taxon>Breznakiella</taxon>
    </lineage>
</organism>
<dbReference type="RefSeq" id="WP_215627489.1">
    <property type="nucleotide sequence ID" value="NZ_CP067089.2"/>
</dbReference>
<keyword evidence="2" id="KW-1185">Reference proteome</keyword>
<dbReference type="InterPro" id="IPR000150">
    <property type="entry name" value="Cof"/>
</dbReference>
<accession>A0A7T7XPM4</accession>
<dbReference type="GO" id="GO:0000287">
    <property type="term" value="F:magnesium ion binding"/>
    <property type="evidence" value="ECO:0007669"/>
    <property type="project" value="TreeGrafter"/>
</dbReference>
<dbReference type="InterPro" id="IPR006379">
    <property type="entry name" value="HAD-SF_hydro_IIB"/>
</dbReference>
<gene>
    <name evidence="1" type="ORF">JFL75_04490</name>
</gene>
<dbReference type="SFLD" id="SFLDG01144">
    <property type="entry name" value="C2.B.4:_PGP_Like"/>
    <property type="match status" value="1"/>
</dbReference>
<name>A0A7T7XPM4_9SPIR</name>
<dbReference type="PROSITE" id="PS01229">
    <property type="entry name" value="COF_2"/>
    <property type="match status" value="1"/>
</dbReference>
<dbReference type="Pfam" id="PF08282">
    <property type="entry name" value="Hydrolase_3"/>
    <property type="match status" value="1"/>
</dbReference>
<dbReference type="Gene3D" id="3.30.1240.10">
    <property type="match status" value="1"/>
</dbReference>
<dbReference type="PROSITE" id="PS01228">
    <property type="entry name" value="COF_1"/>
    <property type="match status" value="1"/>
</dbReference>
<dbReference type="SFLD" id="SFLDG01140">
    <property type="entry name" value="C2.B:_Phosphomannomutase_and_P"/>
    <property type="match status" value="1"/>
</dbReference>
<dbReference type="GO" id="GO:0005829">
    <property type="term" value="C:cytosol"/>
    <property type="evidence" value="ECO:0007669"/>
    <property type="project" value="TreeGrafter"/>
</dbReference>
<dbReference type="EMBL" id="CP067089">
    <property type="protein sequence ID" value="QQO10185.1"/>
    <property type="molecule type" value="Genomic_DNA"/>
</dbReference>
<dbReference type="Proteomes" id="UP000595917">
    <property type="component" value="Chromosome"/>
</dbReference>
<dbReference type="NCBIfam" id="TIGR01484">
    <property type="entry name" value="HAD-SF-IIB"/>
    <property type="match status" value="1"/>
</dbReference>
<evidence type="ECO:0000313" key="2">
    <source>
        <dbReference type="Proteomes" id="UP000595917"/>
    </source>
</evidence>
<keyword evidence="1" id="KW-0378">Hydrolase</keyword>
<dbReference type="Gene3D" id="3.40.50.1000">
    <property type="entry name" value="HAD superfamily/HAD-like"/>
    <property type="match status" value="1"/>
</dbReference>
<dbReference type="PANTHER" id="PTHR10000">
    <property type="entry name" value="PHOSPHOSERINE PHOSPHATASE"/>
    <property type="match status" value="1"/>
</dbReference>
<evidence type="ECO:0000313" key="1">
    <source>
        <dbReference type="EMBL" id="QQO10185.1"/>
    </source>
</evidence>
<dbReference type="KEGG" id="bhc:JFL75_04490"/>
<dbReference type="SFLD" id="SFLDS00003">
    <property type="entry name" value="Haloacid_Dehalogenase"/>
    <property type="match status" value="1"/>
</dbReference>
<dbReference type="InterPro" id="IPR023214">
    <property type="entry name" value="HAD_sf"/>
</dbReference>
<dbReference type="InterPro" id="IPR036412">
    <property type="entry name" value="HAD-like_sf"/>
</dbReference>